<keyword evidence="1" id="KW-0812">Transmembrane</keyword>
<evidence type="ECO:0000313" key="2">
    <source>
        <dbReference type="EMBL" id="MWB99035.1"/>
    </source>
</evidence>
<evidence type="ECO:0000256" key="1">
    <source>
        <dbReference type="SAM" id="Phobius"/>
    </source>
</evidence>
<keyword evidence="1" id="KW-1133">Transmembrane helix</keyword>
<comment type="caution">
    <text evidence="2">The sequence shown here is derived from an EMBL/GenBank/DDBJ whole genome shotgun (WGS) entry which is preliminary data.</text>
</comment>
<dbReference type="EMBL" id="WSTA01000045">
    <property type="protein sequence ID" value="MWB99035.1"/>
    <property type="molecule type" value="Genomic_DNA"/>
</dbReference>
<keyword evidence="1" id="KW-0472">Membrane</keyword>
<name>A0A6I4P2Q7_9MICO</name>
<dbReference type="PANTHER" id="PTHR38743">
    <property type="entry name" value="SIMILAR TO GLYOXYLASE I FAMILY PROTEIN"/>
    <property type="match status" value="1"/>
</dbReference>
<proteinExistence type="predicted"/>
<gene>
    <name evidence="2" type="ORF">GB864_10815</name>
</gene>
<organism evidence="2 3">
    <name type="scientific">Agromyces seonyuensis</name>
    <dbReference type="NCBI Taxonomy" id="2662446"/>
    <lineage>
        <taxon>Bacteria</taxon>
        <taxon>Bacillati</taxon>
        <taxon>Actinomycetota</taxon>
        <taxon>Actinomycetes</taxon>
        <taxon>Micrococcales</taxon>
        <taxon>Microbacteriaceae</taxon>
        <taxon>Agromyces</taxon>
    </lineage>
</organism>
<feature type="transmembrane region" description="Helical" evidence="1">
    <location>
        <begin position="15"/>
        <end position="42"/>
    </location>
</feature>
<dbReference type="Proteomes" id="UP000438182">
    <property type="component" value="Unassembled WGS sequence"/>
</dbReference>
<evidence type="ECO:0000313" key="3">
    <source>
        <dbReference type="Proteomes" id="UP000438182"/>
    </source>
</evidence>
<keyword evidence="3" id="KW-1185">Reference proteome</keyword>
<evidence type="ECO:0008006" key="4">
    <source>
        <dbReference type="Google" id="ProtNLM"/>
    </source>
</evidence>
<dbReference type="RefSeq" id="WP_160424909.1">
    <property type="nucleotide sequence ID" value="NZ_WSTA01000045.1"/>
</dbReference>
<sequence length="202" mass="23218">MSEILELVIATPTTLFFPALGLIILVWGFAPGVVVRLASLGFRRDDPRRKEMIAELYVVARWEQPIWAAQQLERSLTEGLFGRLAVWSRGRLWDRWTLTDGVAMNAEWPDTFEIPEQRHKDNVRVGDIVKLGFNSEHEGGERMWVQVTKVKGDRYWGNLDNEPVVIWGLQPGSTVRFRGKHIIALYEDEQFERATEGDSRAP</sequence>
<protein>
    <recommendedName>
        <fullName evidence="4">DUF2314 domain-containing protein</fullName>
    </recommendedName>
</protein>
<dbReference type="PANTHER" id="PTHR38743:SF2">
    <property type="entry name" value="DUF2185 DOMAIN-CONTAINING PROTEIN"/>
    <property type="match status" value="1"/>
</dbReference>
<accession>A0A6I4P2Q7</accession>
<reference evidence="2 3" key="1">
    <citation type="submission" date="2019-12" db="EMBL/GenBank/DDBJ databases">
        <authorList>
            <person name="Kim Y.S."/>
        </authorList>
    </citation>
    <scope>NUCLEOTIDE SEQUENCE [LARGE SCALE GENOMIC DNA]</scope>
    <source>
        <strain evidence="2 3">MMS17-SY077</strain>
    </source>
</reference>
<dbReference type="AlphaFoldDB" id="A0A6I4P2Q7"/>